<reference evidence="2 3" key="1">
    <citation type="journal article" date="2023" name="Plants (Basel)">
        <title>Bridging the Gap: Combining Genomics and Transcriptomics Approaches to Understand Stylosanthes scabra, an Orphan Legume from the Brazilian Caatinga.</title>
        <authorList>
            <person name="Ferreira-Neto J.R.C."/>
            <person name="da Silva M.D."/>
            <person name="Binneck E."/>
            <person name="de Melo N.F."/>
            <person name="da Silva R.H."/>
            <person name="de Melo A.L.T.M."/>
            <person name="Pandolfi V."/>
            <person name="Bustamante F.O."/>
            <person name="Brasileiro-Vidal A.C."/>
            <person name="Benko-Iseppon A.M."/>
        </authorList>
    </citation>
    <scope>NUCLEOTIDE SEQUENCE [LARGE SCALE GENOMIC DNA]</scope>
    <source>
        <tissue evidence="2">Leaves</tissue>
    </source>
</reference>
<protein>
    <submittedName>
        <fullName evidence="2">Uncharacterized protein</fullName>
    </submittedName>
</protein>
<feature type="non-terminal residue" evidence="2">
    <location>
        <position position="243"/>
    </location>
</feature>
<evidence type="ECO:0000313" key="3">
    <source>
        <dbReference type="Proteomes" id="UP001341840"/>
    </source>
</evidence>
<dbReference type="Proteomes" id="UP001341840">
    <property type="component" value="Unassembled WGS sequence"/>
</dbReference>
<sequence>MRLLLADLPAELAEDVTGGFLGGFIGGLSSPCLRSKLLPADFILDGKSAGNLRREAYWRKIPLPNPSELDPPLSLPAVPSTIVKGASKTPNTHISLTWCWVIDEEHPHLLPEIPAATTSITTVNPNPQQHFLASATLSSASSHLRRILPSTELPAQPQQTCISQRVSSSQRREGAAGSNMKDTAEPPVRSAARLTELLSGTVSLATFNNSALSYANGYDEHTERECEEAGSEGMTFLACVVDS</sequence>
<feature type="compositionally biased region" description="Polar residues" evidence="1">
    <location>
        <begin position="156"/>
        <end position="169"/>
    </location>
</feature>
<feature type="region of interest" description="Disordered" evidence="1">
    <location>
        <begin position="152"/>
        <end position="188"/>
    </location>
</feature>
<proteinExistence type="predicted"/>
<name>A0ABU6YWP8_9FABA</name>
<dbReference type="EMBL" id="JASCZI010243973">
    <property type="protein sequence ID" value="MED6213785.1"/>
    <property type="molecule type" value="Genomic_DNA"/>
</dbReference>
<evidence type="ECO:0000313" key="2">
    <source>
        <dbReference type="EMBL" id="MED6213785.1"/>
    </source>
</evidence>
<gene>
    <name evidence="2" type="ORF">PIB30_096724</name>
</gene>
<comment type="caution">
    <text evidence="2">The sequence shown here is derived from an EMBL/GenBank/DDBJ whole genome shotgun (WGS) entry which is preliminary data.</text>
</comment>
<evidence type="ECO:0000256" key="1">
    <source>
        <dbReference type="SAM" id="MobiDB-lite"/>
    </source>
</evidence>
<accession>A0ABU6YWP8</accession>
<organism evidence="2 3">
    <name type="scientific">Stylosanthes scabra</name>
    <dbReference type="NCBI Taxonomy" id="79078"/>
    <lineage>
        <taxon>Eukaryota</taxon>
        <taxon>Viridiplantae</taxon>
        <taxon>Streptophyta</taxon>
        <taxon>Embryophyta</taxon>
        <taxon>Tracheophyta</taxon>
        <taxon>Spermatophyta</taxon>
        <taxon>Magnoliopsida</taxon>
        <taxon>eudicotyledons</taxon>
        <taxon>Gunneridae</taxon>
        <taxon>Pentapetalae</taxon>
        <taxon>rosids</taxon>
        <taxon>fabids</taxon>
        <taxon>Fabales</taxon>
        <taxon>Fabaceae</taxon>
        <taxon>Papilionoideae</taxon>
        <taxon>50 kb inversion clade</taxon>
        <taxon>dalbergioids sensu lato</taxon>
        <taxon>Dalbergieae</taxon>
        <taxon>Pterocarpus clade</taxon>
        <taxon>Stylosanthes</taxon>
    </lineage>
</organism>
<keyword evidence="3" id="KW-1185">Reference proteome</keyword>